<dbReference type="InterPro" id="IPR019734">
    <property type="entry name" value="TPR_rpt"/>
</dbReference>
<dbReference type="Gene3D" id="2.130.10.30">
    <property type="entry name" value="Regulator of chromosome condensation 1/beta-lactamase-inhibitor protein II"/>
    <property type="match status" value="2"/>
</dbReference>
<reference evidence="6 7" key="1">
    <citation type="submission" date="2016-11" db="EMBL/GenBank/DDBJ databases">
        <title>The macronuclear genome of Stentor coeruleus: a giant cell with tiny introns.</title>
        <authorList>
            <person name="Slabodnick M."/>
            <person name="Ruby J.G."/>
            <person name="Reiff S.B."/>
            <person name="Swart E.C."/>
            <person name="Gosai S."/>
            <person name="Prabakaran S."/>
            <person name="Witkowska E."/>
            <person name="Larue G.E."/>
            <person name="Fisher S."/>
            <person name="Freeman R.M."/>
            <person name="Gunawardena J."/>
            <person name="Chu W."/>
            <person name="Stover N.A."/>
            <person name="Gregory B.D."/>
            <person name="Nowacki M."/>
            <person name="Derisi J."/>
            <person name="Roy S.W."/>
            <person name="Marshall W.F."/>
            <person name="Sood P."/>
        </authorList>
    </citation>
    <scope>NUCLEOTIDE SEQUENCE [LARGE SCALE GENOMIC DNA]</scope>
    <source>
        <strain evidence="6">WM001</strain>
    </source>
</reference>
<evidence type="ECO:0000313" key="7">
    <source>
        <dbReference type="Proteomes" id="UP000187209"/>
    </source>
</evidence>
<dbReference type="InterPro" id="IPR000408">
    <property type="entry name" value="Reg_chr_condens"/>
</dbReference>
<evidence type="ECO:0000256" key="4">
    <source>
        <dbReference type="SAM" id="Coils"/>
    </source>
</evidence>
<dbReference type="InterPro" id="IPR051625">
    <property type="entry name" value="Signaling_Regulatory_Domain"/>
</dbReference>
<feature type="coiled-coil region" evidence="4">
    <location>
        <begin position="872"/>
        <end position="981"/>
    </location>
</feature>
<feature type="repeat" description="RCC1" evidence="2">
    <location>
        <begin position="168"/>
        <end position="217"/>
    </location>
</feature>
<gene>
    <name evidence="6" type="ORF">SteCoe_30410</name>
</gene>
<dbReference type="OrthoDB" id="2423701at2759"/>
<dbReference type="SUPFAM" id="SSF48452">
    <property type="entry name" value="TPR-like"/>
    <property type="match status" value="1"/>
</dbReference>
<organism evidence="6 7">
    <name type="scientific">Stentor coeruleus</name>
    <dbReference type="NCBI Taxonomy" id="5963"/>
    <lineage>
        <taxon>Eukaryota</taxon>
        <taxon>Sar</taxon>
        <taxon>Alveolata</taxon>
        <taxon>Ciliophora</taxon>
        <taxon>Postciliodesmatophora</taxon>
        <taxon>Heterotrichea</taxon>
        <taxon>Heterotrichida</taxon>
        <taxon>Stentoridae</taxon>
        <taxon>Stentor</taxon>
    </lineage>
</organism>
<dbReference type="InterPro" id="IPR009091">
    <property type="entry name" value="RCC1/BLIP-II"/>
</dbReference>
<feature type="repeat" description="RCC1" evidence="2">
    <location>
        <begin position="218"/>
        <end position="265"/>
    </location>
</feature>
<dbReference type="SMART" id="SM00028">
    <property type="entry name" value="TPR"/>
    <property type="match status" value="3"/>
</dbReference>
<keyword evidence="4" id="KW-0175">Coiled coil</keyword>
<dbReference type="Proteomes" id="UP000187209">
    <property type="component" value="Unassembled WGS sequence"/>
</dbReference>
<proteinExistence type="predicted"/>
<dbReference type="PROSITE" id="PS50005">
    <property type="entry name" value="TPR"/>
    <property type="match status" value="1"/>
</dbReference>
<comment type="caution">
    <text evidence="6">The sequence shown here is derived from an EMBL/GenBank/DDBJ whole genome shotgun (WGS) entry which is preliminary data.</text>
</comment>
<dbReference type="InterPro" id="IPR058923">
    <property type="entry name" value="RCC1-like_dom"/>
</dbReference>
<keyword evidence="3" id="KW-0802">TPR repeat</keyword>
<evidence type="ECO:0000313" key="6">
    <source>
        <dbReference type="EMBL" id="OMJ71395.1"/>
    </source>
</evidence>
<dbReference type="PROSITE" id="PS50012">
    <property type="entry name" value="RCC1_3"/>
    <property type="match status" value="4"/>
</dbReference>
<dbReference type="AlphaFoldDB" id="A0A1R2B401"/>
<dbReference type="Gene3D" id="1.25.40.10">
    <property type="entry name" value="Tetratricopeptide repeat domain"/>
    <property type="match status" value="1"/>
</dbReference>
<protein>
    <recommendedName>
        <fullName evidence="5">RCC1-like domain-containing protein</fullName>
    </recommendedName>
</protein>
<feature type="repeat" description="TPR" evidence="3">
    <location>
        <begin position="8"/>
        <end position="41"/>
    </location>
</feature>
<evidence type="ECO:0000259" key="5">
    <source>
        <dbReference type="Pfam" id="PF25390"/>
    </source>
</evidence>
<dbReference type="PROSITE" id="PS00626">
    <property type="entry name" value="RCC1_2"/>
    <property type="match status" value="1"/>
</dbReference>
<dbReference type="InterPro" id="IPR011990">
    <property type="entry name" value="TPR-like_helical_dom_sf"/>
</dbReference>
<feature type="repeat" description="RCC1" evidence="2">
    <location>
        <begin position="128"/>
        <end position="167"/>
    </location>
</feature>
<name>A0A1R2B401_9CILI</name>
<evidence type="ECO:0000256" key="3">
    <source>
        <dbReference type="PROSITE-ProRule" id="PRU00339"/>
    </source>
</evidence>
<dbReference type="EMBL" id="MPUH01000994">
    <property type="protein sequence ID" value="OMJ71395.1"/>
    <property type="molecule type" value="Genomic_DNA"/>
</dbReference>
<evidence type="ECO:0000256" key="1">
    <source>
        <dbReference type="ARBA" id="ARBA00022737"/>
    </source>
</evidence>
<feature type="domain" description="RCC1-like" evidence="5">
    <location>
        <begin position="134"/>
        <end position="454"/>
    </location>
</feature>
<accession>A0A1R2B401</accession>
<feature type="repeat" description="RCC1" evidence="2">
    <location>
        <begin position="266"/>
        <end position="314"/>
    </location>
</feature>
<dbReference type="Pfam" id="PF25390">
    <property type="entry name" value="WD40_RLD"/>
    <property type="match status" value="1"/>
</dbReference>
<dbReference type="SUPFAM" id="SSF50985">
    <property type="entry name" value="RCC1/BLIP-II"/>
    <property type="match status" value="1"/>
</dbReference>
<dbReference type="PANTHER" id="PTHR22872">
    <property type="entry name" value="BTK-BINDING PROTEIN-RELATED"/>
    <property type="match status" value="1"/>
</dbReference>
<keyword evidence="1" id="KW-0677">Repeat</keyword>
<evidence type="ECO:0000256" key="2">
    <source>
        <dbReference type="PROSITE-ProRule" id="PRU00235"/>
    </source>
</evidence>
<keyword evidence="7" id="KW-1185">Reference proteome</keyword>
<sequence>MGSGSSAIEKTKQIGNEYFKAGEYSKASIAYSKALKHDEFNAPLLSNRSACYLKLGKYKESLEDALACIKQSPGWNKGYYRMASALKACNLLSEALIYAEISLAIAQDQIVVTLISELKSQVQFVGRSTLLIWGNHNPRPSPVRGLEAVQITEVACGVNHSLAVTSNRMVYAWGDNSYAQCGVEGNCSNPRLIVDLLSHQITAVIAGGGHSLAIALNGDVFAWGINAYGQCGFSGTAKTPQQIKIQGKVQGGSAGLGHTALIMEDSSLYMSGWNSQGQLGKGNNLNLYEFTSTSITNANYVSCGAAHTLVVLKNGTVLAAGGNSCGQLGLGCFNDQNTFTLIDGLQDISICHCGEEFSVAISSRSAVYTFGLNNVGQCGYAEKITNRPKAVDRLSRALGIEFAACTKAAVLAVTRNFLTFAWGIVPDYTGNQSSQYLPKELEILKSKRVREIQCLRDAFMICTNYVQSNSYISNILLNAVEAGKRHRAFVNLIDSNYMFVNEPIDKVSALCFNSEGKISKGECHTYWEESRYIIELSINEAGYHNLYGFVNGMLLANSPIIYTVKHGEFKEAKVFVNSEEMIVNAGVGFTVLVQILDKYGNLVLEEPKLDLNLNVSGHCQILDYAEGCFRVNIYCTGIGKHNLKVLSATKPLQYILQNISEPDNIVDLGTRETISVQVLPGLISLAHCSVEGLKNEYFAGDIIIFNIISRDQYGNTTWHRSAPWIVELPLAYEIVDSDDFCMATIKTKCLKAGQLPIKIIYNDQILLSRDVTIFPGPLYIPHTLITGDGSKNSLFSQPRQAEFSIELYDEFCNPCPASLAVETIAKHNIQQLQAHKYAINYSISSPGEYKFILRTSNGNIALKVLVTKDPKLIKQEQMEQELEKKRQQMLEEQKKLEDLERKKRIDEENRRKQELLQKEKIMKIAEDKQKELEAAELLRRQKIIDRIKQQEITKKRAQEALQKLAEEQEKKKRDQKRWKRTGGGFTVPFIVEDL</sequence>